<dbReference type="Proteomes" id="UP000291600">
    <property type="component" value="Unassembled WGS sequence"/>
</dbReference>
<dbReference type="InterPro" id="IPR000962">
    <property type="entry name" value="Znf_DskA_TraR"/>
</dbReference>
<feature type="domain" description="Zinc finger DksA/TraR C4-type" evidence="5">
    <location>
        <begin position="34"/>
        <end position="64"/>
    </location>
</feature>
<comment type="caution">
    <text evidence="6">The sequence shown here is derived from an EMBL/GenBank/DDBJ whole genome shotgun (WGS) entry which is preliminary data.</text>
</comment>
<dbReference type="PANTHER" id="PTHR38777">
    <property type="entry name" value="FELS-2 PROPHAGE PROTEIN"/>
    <property type="match status" value="1"/>
</dbReference>
<keyword evidence="3" id="KW-0862">Zinc</keyword>
<evidence type="ECO:0000256" key="1">
    <source>
        <dbReference type="ARBA" id="ARBA00022723"/>
    </source>
</evidence>
<dbReference type="RefSeq" id="WP_130971545.1">
    <property type="nucleotide sequence ID" value="NZ_SITJ01000077.1"/>
</dbReference>
<evidence type="ECO:0000256" key="3">
    <source>
        <dbReference type="ARBA" id="ARBA00022833"/>
    </source>
</evidence>
<evidence type="ECO:0000313" key="6">
    <source>
        <dbReference type="EMBL" id="TBL65712.1"/>
    </source>
</evidence>
<keyword evidence="2" id="KW-0863">Zinc-finger</keyword>
<evidence type="ECO:0000256" key="4">
    <source>
        <dbReference type="PROSITE-ProRule" id="PRU00510"/>
    </source>
</evidence>
<evidence type="ECO:0000259" key="5">
    <source>
        <dbReference type="Pfam" id="PF01258"/>
    </source>
</evidence>
<evidence type="ECO:0000256" key="2">
    <source>
        <dbReference type="ARBA" id="ARBA00022771"/>
    </source>
</evidence>
<dbReference type="EMBL" id="SITJ01000077">
    <property type="protein sequence ID" value="TBL65712.1"/>
    <property type="molecule type" value="Genomic_DNA"/>
</dbReference>
<feature type="zinc finger region" description="dksA C4-type" evidence="4">
    <location>
        <begin position="35"/>
        <end position="59"/>
    </location>
</feature>
<gene>
    <name evidence="6" type="ORF">EYY96_19265</name>
</gene>
<reference evidence="6 7" key="1">
    <citation type="submission" date="2019-02" db="EMBL/GenBank/DDBJ databases">
        <title>Comparative genomic analysis of the Hafnia genus genomes.</title>
        <authorList>
            <person name="Zhiqiu Y."/>
            <person name="Chao Y."/>
            <person name="Yuhui D."/>
            <person name="Di H."/>
            <person name="Bin L."/>
        </authorList>
    </citation>
    <scope>NUCLEOTIDE SEQUENCE [LARGE SCALE GENOMIC DNA]</scope>
    <source>
        <strain evidence="6 7">PCM_1210</strain>
    </source>
</reference>
<dbReference type="GO" id="GO:0008270">
    <property type="term" value="F:zinc ion binding"/>
    <property type="evidence" value="ECO:0007669"/>
    <property type="project" value="UniProtKB-KW"/>
</dbReference>
<dbReference type="Gene3D" id="1.20.120.910">
    <property type="entry name" value="DksA, coiled-coil domain"/>
    <property type="match status" value="1"/>
</dbReference>
<dbReference type="Pfam" id="PF01258">
    <property type="entry name" value="zf-dskA_traR"/>
    <property type="match status" value="1"/>
</dbReference>
<dbReference type="PANTHER" id="PTHR38777:SF1">
    <property type="entry name" value="DNAK SUPPRESSOR PROTEIN"/>
    <property type="match status" value="1"/>
</dbReference>
<organism evidence="6 7">
    <name type="scientific">Hafnia alvei</name>
    <dbReference type="NCBI Taxonomy" id="569"/>
    <lineage>
        <taxon>Bacteria</taxon>
        <taxon>Pseudomonadati</taxon>
        <taxon>Pseudomonadota</taxon>
        <taxon>Gammaproteobacteria</taxon>
        <taxon>Enterobacterales</taxon>
        <taxon>Hafniaceae</taxon>
        <taxon>Hafnia</taxon>
    </lineage>
</organism>
<dbReference type="AlphaFoldDB" id="A0ABD7PZM9"/>
<proteinExistence type="predicted"/>
<name>A0ABD7PZM9_HAFAL</name>
<keyword evidence="1" id="KW-0479">Metal-binding</keyword>
<accession>A0ABD7PZM9</accession>
<sequence>MADQMDMAQERQQEILERQIKNATARTVGVSAFICEGCGEPIPEQRRLAVAGVTCCVTCQEVNELKNKHYKGAAL</sequence>
<dbReference type="NCBIfam" id="TIGR02419">
    <property type="entry name" value="C4_traR_proteo"/>
    <property type="match status" value="1"/>
</dbReference>
<dbReference type="InterPro" id="IPR012783">
    <property type="entry name" value="Znf_C4_TraR"/>
</dbReference>
<evidence type="ECO:0000313" key="7">
    <source>
        <dbReference type="Proteomes" id="UP000291600"/>
    </source>
</evidence>
<protein>
    <submittedName>
        <fullName evidence="6">TraR/DksA family transcriptional regulator</fullName>
    </submittedName>
</protein>
<dbReference type="PROSITE" id="PS51128">
    <property type="entry name" value="ZF_DKSA_2"/>
    <property type="match status" value="1"/>
</dbReference>
<dbReference type="SUPFAM" id="SSF57716">
    <property type="entry name" value="Glucocorticoid receptor-like (DNA-binding domain)"/>
    <property type="match status" value="1"/>
</dbReference>